<comment type="caution">
    <text evidence="8">The sequence shown here is derived from an EMBL/GenBank/DDBJ whole genome shotgun (WGS) entry which is preliminary data.</text>
</comment>
<evidence type="ECO:0000313" key="8">
    <source>
        <dbReference type="EMBL" id="GAA1945325.1"/>
    </source>
</evidence>
<feature type="domain" description="Bacterial alpha-L-rhamnosidase N-terminal" evidence="5">
    <location>
        <begin position="133"/>
        <end position="302"/>
    </location>
</feature>
<dbReference type="InterPro" id="IPR008902">
    <property type="entry name" value="Rhamnosid_concanavalin"/>
</dbReference>
<dbReference type="PANTHER" id="PTHR33307:SF6">
    <property type="entry name" value="ALPHA-RHAMNOSIDASE (EUROFUNG)-RELATED"/>
    <property type="match status" value="1"/>
</dbReference>
<dbReference type="InterPro" id="IPR035398">
    <property type="entry name" value="Bac_rhamnosid_C"/>
</dbReference>
<dbReference type="Gene3D" id="2.60.120.260">
    <property type="entry name" value="Galactose-binding domain-like"/>
    <property type="match status" value="2"/>
</dbReference>
<feature type="domain" description="Alpha-L-rhamnosidase six-hairpin glycosidase" evidence="6">
    <location>
        <begin position="414"/>
        <end position="748"/>
    </location>
</feature>
<feature type="domain" description="Alpha-L-rhamnosidase concanavalin-like" evidence="4">
    <location>
        <begin position="314"/>
        <end position="408"/>
    </location>
</feature>
<evidence type="ECO:0000259" key="4">
    <source>
        <dbReference type="Pfam" id="PF05592"/>
    </source>
</evidence>
<evidence type="ECO:0000259" key="7">
    <source>
        <dbReference type="Pfam" id="PF17390"/>
    </source>
</evidence>
<reference evidence="9" key="1">
    <citation type="journal article" date="2019" name="Int. J. Syst. Evol. Microbiol.">
        <title>The Global Catalogue of Microorganisms (GCM) 10K type strain sequencing project: providing services to taxonomists for standard genome sequencing and annotation.</title>
        <authorList>
            <consortium name="The Broad Institute Genomics Platform"/>
            <consortium name="The Broad Institute Genome Sequencing Center for Infectious Disease"/>
            <person name="Wu L."/>
            <person name="Ma J."/>
        </authorList>
    </citation>
    <scope>NUCLEOTIDE SEQUENCE [LARGE SCALE GENOMIC DNA]</scope>
    <source>
        <strain evidence="9">JCM 14545</strain>
    </source>
</reference>
<keyword evidence="3" id="KW-0378">Hydrolase</keyword>
<dbReference type="InterPro" id="IPR035396">
    <property type="entry name" value="Bac_rhamnosid6H"/>
</dbReference>
<dbReference type="Proteomes" id="UP001501116">
    <property type="component" value="Unassembled WGS sequence"/>
</dbReference>
<dbReference type="EMBL" id="BAAANN010000003">
    <property type="protein sequence ID" value="GAA1945325.1"/>
    <property type="molecule type" value="Genomic_DNA"/>
</dbReference>
<evidence type="ECO:0000256" key="3">
    <source>
        <dbReference type="ARBA" id="ARBA00022801"/>
    </source>
</evidence>
<comment type="catalytic activity">
    <reaction evidence="1">
        <text>Hydrolysis of terminal non-reducing alpha-L-rhamnose residues in alpha-L-rhamnosides.</text>
        <dbReference type="EC" id="3.2.1.40"/>
    </reaction>
</comment>
<organism evidence="8 9">
    <name type="scientific">Amycolatopsis minnesotensis</name>
    <dbReference type="NCBI Taxonomy" id="337894"/>
    <lineage>
        <taxon>Bacteria</taxon>
        <taxon>Bacillati</taxon>
        <taxon>Actinomycetota</taxon>
        <taxon>Actinomycetes</taxon>
        <taxon>Pseudonocardiales</taxon>
        <taxon>Pseudonocardiaceae</taxon>
        <taxon>Amycolatopsis</taxon>
    </lineage>
</organism>
<evidence type="ECO:0000256" key="2">
    <source>
        <dbReference type="ARBA" id="ARBA00012652"/>
    </source>
</evidence>
<sequence>MLVATTTVEYAPTLLGTDVEDPWLSWTLTAPGHRARQTAYQVTVGSEPGAADVWDSGRVESDRAVGIAYAGPVAPRTRYFWRVRVWDGDGAVSPWSGTSWWETGLLGGDFGARWIGGPDSALLRKGFSASDAVRARLYVSGLAYYHVEINGEKVGDQVLDPGFTAYDRTVLYAVHDVTAMLRAGENAIGAMLGRGFYAMTVPNAWDWDRARWHDEPKLLARLEIEHADGTRTVVGTDETWTAADGPIRSDSLYAGETFDARLVPDGWSGPGFDDSAWENALLREAPAGVLRAQQHEPIKVVEDVEPVSLTEIGGSVVADLGRTMAGWTRLTVTAPAGTVVTLKHGEKLNADGSVEVENRFVSGTRKQTDEYVCAGTGRETWEPRFTYHGFRYVQISGAKPDRVTGRVVRGAVREHSTFRCSEPLFETFDVAMRRTLANNLHGIPTDTPLYEKNGWTGDAQLGAPVMAHAFALPRFFAKWIDDLADSQDEAGRLPVIVPSGGWGFDELAPAPEWTTVFPYLLREFHRWYGDDRPARRHWGALVRYLDWELARLSGGLATTELGDYLPPGYPQGIPPEDTRLTASAYLHRGLVLAAELGDLLGHDVERYRSAAAAVKDALNAEFLDFVEGHYRTATDPEYRQASNAIPLAFGLVPDDAVPSVVESLVADIRARGEHLNTGALGTSVLLPVLTAHGHADLAHAVATQREYPSWGYWFELGADTMWERWDAGARSRDHYFQGTVTGWLYENVVGLRPVDDGYARFLVRPDALAGLDRAETAVDTVRGRISVAWSRTGRRFRLAVEVPVGAVAEVHVPGRGAVVEGPAEQVREGVFEAAHGRYVFSSDGLETI</sequence>
<evidence type="ECO:0000256" key="1">
    <source>
        <dbReference type="ARBA" id="ARBA00001445"/>
    </source>
</evidence>
<dbReference type="PIRSF" id="PIRSF010631">
    <property type="entry name" value="A-rhamnsds"/>
    <property type="match status" value="1"/>
</dbReference>
<evidence type="ECO:0000259" key="5">
    <source>
        <dbReference type="Pfam" id="PF08531"/>
    </source>
</evidence>
<dbReference type="Pfam" id="PF05592">
    <property type="entry name" value="Bac_rhamnosid"/>
    <property type="match status" value="1"/>
</dbReference>
<dbReference type="InterPro" id="IPR013783">
    <property type="entry name" value="Ig-like_fold"/>
</dbReference>
<dbReference type="InterPro" id="IPR013737">
    <property type="entry name" value="Bac_rhamnosid_N"/>
</dbReference>
<dbReference type="EC" id="3.2.1.40" evidence="2"/>
<dbReference type="SUPFAM" id="SSF48208">
    <property type="entry name" value="Six-hairpin glycosidases"/>
    <property type="match status" value="1"/>
</dbReference>
<feature type="domain" description="Alpha-L-rhamnosidase C-terminal" evidence="7">
    <location>
        <begin position="750"/>
        <end position="819"/>
    </location>
</feature>
<dbReference type="Gene3D" id="2.60.40.10">
    <property type="entry name" value="Immunoglobulins"/>
    <property type="match status" value="1"/>
</dbReference>
<proteinExistence type="predicted"/>
<dbReference type="InterPro" id="IPR016007">
    <property type="entry name" value="Alpha_rhamnosid"/>
</dbReference>
<evidence type="ECO:0000259" key="6">
    <source>
        <dbReference type="Pfam" id="PF17389"/>
    </source>
</evidence>
<dbReference type="PANTHER" id="PTHR33307">
    <property type="entry name" value="ALPHA-RHAMNOSIDASE (EUROFUNG)"/>
    <property type="match status" value="1"/>
</dbReference>
<dbReference type="Pfam" id="PF17390">
    <property type="entry name" value="Bac_rhamnosid_C"/>
    <property type="match status" value="1"/>
</dbReference>
<dbReference type="Pfam" id="PF25788">
    <property type="entry name" value="Ig_Rha78A_N"/>
    <property type="match status" value="1"/>
</dbReference>
<dbReference type="RefSeq" id="WP_344414167.1">
    <property type="nucleotide sequence ID" value="NZ_BAAANN010000003.1"/>
</dbReference>
<dbReference type="Gene3D" id="1.50.10.10">
    <property type="match status" value="1"/>
</dbReference>
<dbReference type="InterPro" id="IPR008928">
    <property type="entry name" value="6-hairpin_glycosidase_sf"/>
</dbReference>
<keyword evidence="9" id="KW-1185">Reference proteome</keyword>
<dbReference type="InterPro" id="IPR012341">
    <property type="entry name" value="6hp_glycosidase-like_sf"/>
</dbReference>
<evidence type="ECO:0000313" key="9">
    <source>
        <dbReference type="Proteomes" id="UP001501116"/>
    </source>
</evidence>
<dbReference type="Gene3D" id="2.60.420.10">
    <property type="entry name" value="Maltose phosphorylase, domain 3"/>
    <property type="match status" value="1"/>
</dbReference>
<gene>
    <name evidence="8" type="ORF">GCM10009754_11480</name>
</gene>
<accession>A0ABP5BI91</accession>
<name>A0ABP5BI91_9PSEU</name>
<protein>
    <recommendedName>
        <fullName evidence="2">alpha-L-rhamnosidase</fullName>
        <ecNumber evidence="2">3.2.1.40</ecNumber>
    </recommendedName>
</protein>
<dbReference type="Pfam" id="PF17389">
    <property type="entry name" value="Bac_rhamnosid6H"/>
    <property type="match status" value="1"/>
</dbReference>
<dbReference type="Pfam" id="PF08531">
    <property type="entry name" value="Bac_rhamnosid_N"/>
    <property type="match status" value="1"/>
</dbReference>